<dbReference type="Pfam" id="PF04309">
    <property type="entry name" value="G3P_antiterm"/>
    <property type="match status" value="1"/>
</dbReference>
<dbReference type="EMBL" id="BMEY01000031">
    <property type="protein sequence ID" value="GGA91941.1"/>
    <property type="molecule type" value="Genomic_DNA"/>
</dbReference>
<proteinExistence type="predicted"/>
<dbReference type="GO" id="GO:0045893">
    <property type="term" value="P:positive regulation of DNA-templated transcription"/>
    <property type="evidence" value="ECO:0007669"/>
    <property type="project" value="TreeGrafter"/>
</dbReference>
<dbReference type="GO" id="GO:0001072">
    <property type="term" value="F:transcription antitermination factor activity, RNA binding"/>
    <property type="evidence" value="ECO:0007669"/>
    <property type="project" value="TreeGrafter"/>
</dbReference>
<dbReference type="GO" id="GO:0006071">
    <property type="term" value="P:glycerol metabolic process"/>
    <property type="evidence" value="ECO:0007669"/>
    <property type="project" value="UniProtKB-UniRule"/>
</dbReference>
<dbReference type="InterPro" id="IPR006699">
    <property type="entry name" value="GlpP"/>
</dbReference>
<keyword evidence="1" id="KW-0804">Transcription</keyword>
<dbReference type="Proteomes" id="UP000613512">
    <property type="component" value="Unassembled WGS sequence"/>
</dbReference>
<keyword evidence="1" id="KW-0694">RNA-binding</keyword>
<gene>
    <name evidence="2" type="primary">glpP</name>
    <name evidence="2" type="ORF">GCM10008025_38000</name>
</gene>
<protein>
    <recommendedName>
        <fullName evidence="1">Glycerol uptake operon antiterminator regulatory protein</fullName>
    </recommendedName>
</protein>
<reference evidence="2" key="2">
    <citation type="submission" date="2020-09" db="EMBL/GenBank/DDBJ databases">
        <authorList>
            <person name="Sun Q."/>
            <person name="Zhou Y."/>
        </authorList>
    </citation>
    <scope>NUCLEOTIDE SEQUENCE</scope>
    <source>
        <strain evidence="2">CGMCC 1.12408</strain>
    </source>
</reference>
<sequence>MGSLENYVIPVLREMKQFEKLLHSQHEIIIFLETRLSQLKDLVDVAHKHNKKVFVHADLVQGLKSDEYGMEYLIRNIKVDGIISTRGKTISFVKKHNVIGILRLFALDSHALDHNLSMCQRVQPDYIEVLPGIVPQILTEVHERTGIPVIAGGLIRTKEDVTLAFENGAKAVSTSDPELWNLG</sequence>
<evidence type="ECO:0000313" key="2">
    <source>
        <dbReference type="EMBL" id="GGA91941.1"/>
    </source>
</evidence>
<dbReference type="AlphaFoldDB" id="A0A916SD83"/>
<dbReference type="RefSeq" id="WP_188386260.1">
    <property type="nucleotide sequence ID" value="NZ_BMEY01000031.1"/>
</dbReference>
<keyword evidence="1" id="KW-0319">Glycerol metabolism</keyword>
<dbReference type="PANTHER" id="PTHR35787">
    <property type="entry name" value="GLYCEROL UPTAKE OPERON ANTITERMINATOR REGULATORY PROTEIN"/>
    <property type="match status" value="1"/>
</dbReference>
<organism evidence="2 3">
    <name type="scientific">Ornithinibacillus halotolerans</name>
    <dbReference type="NCBI Taxonomy" id="1274357"/>
    <lineage>
        <taxon>Bacteria</taxon>
        <taxon>Bacillati</taxon>
        <taxon>Bacillota</taxon>
        <taxon>Bacilli</taxon>
        <taxon>Bacillales</taxon>
        <taxon>Bacillaceae</taxon>
        <taxon>Ornithinibacillus</taxon>
    </lineage>
</organism>
<dbReference type="PIRSF" id="PIRSF016897">
    <property type="entry name" value="GlpP"/>
    <property type="match status" value="1"/>
</dbReference>
<dbReference type="InterPro" id="IPR013785">
    <property type="entry name" value="Aldolase_TIM"/>
</dbReference>
<dbReference type="Gene3D" id="3.20.20.70">
    <property type="entry name" value="Aldolase class I"/>
    <property type="match status" value="1"/>
</dbReference>
<comment type="function">
    <text evidence="1">Regulates expression of the glpD operon. In the presence of glycerol 3-phosphate (G3P) causes antitermination of transcription of glpD at the inverted repeat of the leader region to enhance its transcription. Binds and stabilizes glpD leader mRNA.</text>
</comment>
<keyword evidence="1" id="KW-0805">Transcription regulation</keyword>
<accession>A0A916SD83</accession>
<reference evidence="2" key="1">
    <citation type="journal article" date="2014" name="Int. J. Syst. Evol. Microbiol.">
        <title>Complete genome sequence of Corynebacterium casei LMG S-19264T (=DSM 44701T), isolated from a smear-ripened cheese.</title>
        <authorList>
            <consortium name="US DOE Joint Genome Institute (JGI-PGF)"/>
            <person name="Walter F."/>
            <person name="Albersmeier A."/>
            <person name="Kalinowski J."/>
            <person name="Ruckert C."/>
        </authorList>
    </citation>
    <scope>NUCLEOTIDE SEQUENCE</scope>
    <source>
        <strain evidence="2">CGMCC 1.12408</strain>
    </source>
</reference>
<evidence type="ECO:0000313" key="3">
    <source>
        <dbReference type="Proteomes" id="UP000613512"/>
    </source>
</evidence>
<comment type="caution">
    <text evidence="2">The sequence shown here is derived from an EMBL/GenBank/DDBJ whole genome shotgun (WGS) entry which is preliminary data.</text>
</comment>
<evidence type="ECO:0000256" key="1">
    <source>
        <dbReference type="PIRNR" id="PIRNR016897"/>
    </source>
</evidence>
<dbReference type="GO" id="GO:0003723">
    <property type="term" value="F:RNA binding"/>
    <property type="evidence" value="ECO:0007669"/>
    <property type="project" value="UniProtKB-KW"/>
</dbReference>
<dbReference type="PANTHER" id="PTHR35787:SF1">
    <property type="entry name" value="GLYCEROL UPTAKE OPERON ANTITERMINATOR REGULATORY PROTEIN"/>
    <property type="match status" value="1"/>
</dbReference>
<dbReference type="SUPFAM" id="SSF110391">
    <property type="entry name" value="GlpP-like"/>
    <property type="match status" value="1"/>
</dbReference>
<name>A0A916SD83_9BACI</name>
<keyword evidence="3" id="KW-1185">Reference proteome</keyword>